<dbReference type="AlphaFoldDB" id="A0A2P4XCI6"/>
<dbReference type="EMBL" id="NCKW01015083">
    <property type="protein sequence ID" value="POM63250.1"/>
    <property type="molecule type" value="Genomic_DNA"/>
</dbReference>
<evidence type="ECO:0000259" key="1">
    <source>
        <dbReference type="Pfam" id="PF22936"/>
    </source>
</evidence>
<evidence type="ECO:0000313" key="3">
    <source>
        <dbReference type="Proteomes" id="UP000237271"/>
    </source>
</evidence>
<dbReference type="OrthoDB" id="92765at2759"/>
<evidence type="ECO:0000313" key="2">
    <source>
        <dbReference type="EMBL" id="POM63250.1"/>
    </source>
</evidence>
<name>A0A2P4XCI6_9STRA</name>
<comment type="caution">
    <text evidence="2">The sequence shown here is derived from an EMBL/GenBank/DDBJ whole genome shotgun (WGS) entry which is preliminary data.</text>
</comment>
<organism evidence="2 3">
    <name type="scientific">Phytophthora palmivora</name>
    <dbReference type="NCBI Taxonomy" id="4796"/>
    <lineage>
        <taxon>Eukaryota</taxon>
        <taxon>Sar</taxon>
        <taxon>Stramenopiles</taxon>
        <taxon>Oomycota</taxon>
        <taxon>Peronosporomycetes</taxon>
        <taxon>Peronosporales</taxon>
        <taxon>Peronosporaceae</taxon>
        <taxon>Phytophthora</taxon>
    </lineage>
</organism>
<keyword evidence="3" id="KW-1185">Reference proteome</keyword>
<dbReference type="InterPro" id="IPR054722">
    <property type="entry name" value="PolX-like_BBD"/>
</dbReference>
<dbReference type="Proteomes" id="UP000237271">
    <property type="component" value="Unassembled WGS sequence"/>
</dbReference>
<feature type="domain" description="Retrovirus-related Pol polyprotein from transposon TNT 1-94-like beta-barrel" evidence="1">
    <location>
        <begin position="28"/>
        <end position="85"/>
    </location>
</feature>
<proteinExistence type="predicted"/>
<sequence length="159" mass="17532">MNRDCPSENDGIDNDAVLAAKEGSLSGWQIDSGATSHMAPYRTVADIEVTIAGGKKLRVAGQGTVRLTSLNGKHIEMIEVLYTPERGLTVEFQRSSCVIWSKTCAIAAGRQIGKAYMLDYEEEEARFVEYAGTGSQWELWHARIGHPSDIAMIRTQRIT</sequence>
<reference evidence="2 3" key="1">
    <citation type="journal article" date="2017" name="Genome Biol. Evol.">
        <title>Phytophthora megakarya and P. palmivora, closely related causal agents of cacao black pod rot, underwent increases in genome sizes and gene numbers by different mechanisms.</title>
        <authorList>
            <person name="Ali S.S."/>
            <person name="Shao J."/>
            <person name="Lary D.J."/>
            <person name="Kronmiller B."/>
            <person name="Shen D."/>
            <person name="Strem M.D."/>
            <person name="Amoako-Attah I."/>
            <person name="Akrofi A.Y."/>
            <person name="Begoude B.A."/>
            <person name="Ten Hoopen G.M."/>
            <person name="Coulibaly K."/>
            <person name="Kebe B.I."/>
            <person name="Melnick R.L."/>
            <person name="Guiltinan M.J."/>
            <person name="Tyler B.M."/>
            <person name="Meinhardt L.W."/>
            <person name="Bailey B.A."/>
        </authorList>
    </citation>
    <scope>NUCLEOTIDE SEQUENCE [LARGE SCALE GENOMIC DNA]</scope>
    <source>
        <strain evidence="3">sbr112.9</strain>
    </source>
</reference>
<protein>
    <submittedName>
        <fullName evidence="2">Integrase catalytic core protein</fullName>
    </submittedName>
</protein>
<gene>
    <name evidence="2" type="ORF">PHPALM_27466</name>
</gene>
<dbReference type="Pfam" id="PF22936">
    <property type="entry name" value="Pol_BBD"/>
    <property type="match status" value="1"/>
</dbReference>
<accession>A0A2P4XCI6</accession>